<evidence type="ECO:0000313" key="5">
    <source>
        <dbReference type="Proteomes" id="UP000525298"/>
    </source>
</evidence>
<protein>
    <submittedName>
        <fullName evidence="4">CBS domain-containing protein</fullName>
    </submittedName>
</protein>
<evidence type="ECO:0000256" key="1">
    <source>
        <dbReference type="ARBA" id="ARBA00022737"/>
    </source>
</evidence>
<dbReference type="InterPro" id="IPR046342">
    <property type="entry name" value="CBS_dom_sf"/>
</dbReference>
<dbReference type="InterPro" id="IPR000644">
    <property type="entry name" value="CBS_dom"/>
</dbReference>
<reference evidence="4 5" key="1">
    <citation type="submission" date="2020-07" db="EMBL/GenBank/DDBJ databases">
        <title>Genomic Encyclopedia of Type Strains, Phase IV (KMG-IV): sequencing the most valuable type-strain genomes for metagenomic binning, comparative biology and taxonomic classification.</title>
        <authorList>
            <person name="Goeker M."/>
        </authorList>
    </citation>
    <scope>NUCLEOTIDE SEQUENCE [LARGE SCALE GENOMIC DNA]</scope>
    <source>
        <strain evidence="4 5">DSM 17721</strain>
    </source>
</reference>
<keyword evidence="2" id="KW-0129">CBS domain</keyword>
<sequence>MKKITVQDMMVPLEEYATIDQNASLFDAVMALEKAQEQYKRPGAQYPHRAILVYDQQKRVVGKLSQLDILRSLEPKYKQAAGGNAGRMMASGFSQEFLRSMVKQFSLWDKPLMDICKKAAGMQAKDCMHVPEEGEFVKNTDSLDVAINQLVMGQHQSLLVTDNRDSIVGILRLTDVFKQVVDAMKECSL</sequence>
<evidence type="ECO:0000259" key="3">
    <source>
        <dbReference type="PROSITE" id="PS51371"/>
    </source>
</evidence>
<dbReference type="InterPro" id="IPR051462">
    <property type="entry name" value="CBS_domain-containing"/>
</dbReference>
<dbReference type="AlphaFoldDB" id="A0A7W0HJ50"/>
<evidence type="ECO:0000256" key="2">
    <source>
        <dbReference type="PROSITE-ProRule" id="PRU00703"/>
    </source>
</evidence>
<dbReference type="PROSITE" id="PS51371">
    <property type="entry name" value="CBS"/>
    <property type="match status" value="1"/>
</dbReference>
<organism evidence="4 5">
    <name type="scientific">Desulfosalsimonas propionicica</name>
    <dbReference type="NCBI Taxonomy" id="332175"/>
    <lineage>
        <taxon>Bacteria</taxon>
        <taxon>Pseudomonadati</taxon>
        <taxon>Thermodesulfobacteriota</taxon>
        <taxon>Desulfobacteria</taxon>
        <taxon>Desulfobacterales</taxon>
        <taxon>Desulfosalsimonadaceae</taxon>
        <taxon>Desulfosalsimonas</taxon>
    </lineage>
</organism>
<dbReference type="Pfam" id="PF00571">
    <property type="entry name" value="CBS"/>
    <property type="match status" value="2"/>
</dbReference>
<dbReference type="Gene3D" id="3.10.580.10">
    <property type="entry name" value="CBS-domain"/>
    <property type="match status" value="1"/>
</dbReference>
<evidence type="ECO:0000313" key="4">
    <source>
        <dbReference type="EMBL" id="MBA2879814.1"/>
    </source>
</evidence>
<feature type="domain" description="CBS" evidence="3">
    <location>
        <begin position="10"/>
        <end position="81"/>
    </location>
</feature>
<gene>
    <name evidence="4" type="ORF">HNR65_000121</name>
</gene>
<proteinExistence type="predicted"/>
<accession>A0A7W0HJ50</accession>
<dbReference type="Proteomes" id="UP000525298">
    <property type="component" value="Unassembled WGS sequence"/>
</dbReference>
<name>A0A7W0HJ50_9BACT</name>
<dbReference type="PANTHER" id="PTHR48108">
    <property type="entry name" value="CBS DOMAIN-CONTAINING PROTEIN CBSX2, CHLOROPLASTIC"/>
    <property type="match status" value="1"/>
</dbReference>
<dbReference type="SUPFAM" id="SSF54631">
    <property type="entry name" value="CBS-domain pair"/>
    <property type="match status" value="1"/>
</dbReference>
<dbReference type="EMBL" id="JACDUS010000001">
    <property type="protein sequence ID" value="MBA2879814.1"/>
    <property type="molecule type" value="Genomic_DNA"/>
</dbReference>
<dbReference type="RefSeq" id="WP_181549509.1">
    <property type="nucleotide sequence ID" value="NZ_JACDUS010000001.1"/>
</dbReference>
<comment type="caution">
    <text evidence="4">The sequence shown here is derived from an EMBL/GenBank/DDBJ whole genome shotgun (WGS) entry which is preliminary data.</text>
</comment>
<keyword evidence="1" id="KW-0677">Repeat</keyword>
<keyword evidence="5" id="KW-1185">Reference proteome</keyword>
<dbReference type="PANTHER" id="PTHR48108:SF26">
    <property type="entry name" value="CBS DOMAIN-CONTAINING PROTEIN DDB_G0289609"/>
    <property type="match status" value="1"/>
</dbReference>